<proteinExistence type="predicted"/>
<feature type="compositionally biased region" description="Basic and acidic residues" evidence="1">
    <location>
        <begin position="111"/>
        <end position="124"/>
    </location>
</feature>
<protein>
    <submittedName>
        <fullName evidence="2">Uncharacterized protein</fullName>
    </submittedName>
</protein>
<accession>A0A1V5M5P2</accession>
<feature type="region of interest" description="Disordered" evidence="1">
    <location>
        <begin position="103"/>
        <end position="124"/>
    </location>
</feature>
<sequence length="124" mass="12782">MFGEIGPPGEFFIDGPDTGLAGQTGLFQLFLQEGAEVLGYPFGGLEDAVAGEAVGDHDVKVGTENVVSFDVPGEIDVRSAPEFLVGLPAEFGSLALLGADVEQADPGGPGAEDRLVEKVAHDRV</sequence>
<dbReference type="Proteomes" id="UP000485484">
    <property type="component" value="Unassembled WGS sequence"/>
</dbReference>
<reference evidence="2" key="1">
    <citation type="submission" date="2017-02" db="EMBL/GenBank/DDBJ databases">
        <title>Delving into the versatile metabolic prowess of the omnipresent phylum Bacteroidetes.</title>
        <authorList>
            <person name="Nobu M.K."/>
            <person name="Mei R."/>
            <person name="Narihiro T."/>
            <person name="Kuroda K."/>
            <person name="Liu W.-T."/>
        </authorList>
    </citation>
    <scope>NUCLEOTIDE SEQUENCE</scope>
    <source>
        <strain evidence="2">ADurb.Bin417</strain>
    </source>
</reference>
<gene>
    <name evidence="2" type="ORF">BWY73_01651</name>
</gene>
<comment type="caution">
    <text evidence="2">The sequence shown here is derived from an EMBL/GenBank/DDBJ whole genome shotgun (WGS) entry which is preliminary data.</text>
</comment>
<name>A0A1V5M5P2_UNCT6</name>
<dbReference type="EMBL" id="MWAK01000489">
    <property type="protein sequence ID" value="OPZ88547.1"/>
    <property type="molecule type" value="Genomic_DNA"/>
</dbReference>
<dbReference type="AlphaFoldDB" id="A0A1V5M5P2"/>
<evidence type="ECO:0000313" key="2">
    <source>
        <dbReference type="EMBL" id="OPZ88547.1"/>
    </source>
</evidence>
<organism evidence="2">
    <name type="scientific">candidate division TA06 bacterium ADurb.Bin417</name>
    <dbReference type="NCBI Taxonomy" id="1852828"/>
    <lineage>
        <taxon>Bacteria</taxon>
        <taxon>Bacteria division TA06</taxon>
    </lineage>
</organism>
<evidence type="ECO:0000256" key="1">
    <source>
        <dbReference type="SAM" id="MobiDB-lite"/>
    </source>
</evidence>